<proteinExistence type="predicted"/>
<dbReference type="InterPro" id="IPR029035">
    <property type="entry name" value="DHS-like_NAD/FAD-binding_dom"/>
</dbReference>
<dbReference type="Pfam" id="PF13289">
    <property type="entry name" value="SIR2_2"/>
    <property type="match status" value="1"/>
</dbReference>
<name>A0ABU2D3C9_9EURY</name>
<dbReference type="RefSeq" id="WP_310576522.1">
    <property type="nucleotide sequence ID" value="NZ_JAVKPK010000052.1"/>
</dbReference>
<dbReference type="Proteomes" id="UP001246244">
    <property type="component" value="Unassembled WGS sequence"/>
</dbReference>
<accession>A0ABU2D3C9</accession>
<keyword evidence="2" id="KW-1185">Reference proteome</keyword>
<reference evidence="2" key="1">
    <citation type="submission" date="2023-07" db="EMBL/GenBank/DDBJ databases">
        <title>Whole-genome sequencing of a new Methanosarcina sp. Z-7115.</title>
        <authorList>
            <person name="Zhilina T.N."/>
            <person name="Merkel A.Y."/>
        </authorList>
    </citation>
    <scope>NUCLEOTIDE SEQUENCE [LARGE SCALE GENOMIC DNA]</scope>
    <source>
        <strain evidence="2">Z-7115</strain>
    </source>
</reference>
<dbReference type="Gene3D" id="3.40.50.1220">
    <property type="entry name" value="TPP-binding domain"/>
    <property type="match status" value="1"/>
</dbReference>
<organism evidence="1 2">
    <name type="scientific">Methanosarcina baikalica</name>
    <dbReference type="NCBI Taxonomy" id="3073890"/>
    <lineage>
        <taxon>Archaea</taxon>
        <taxon>Methanobacteriati</taxon>
        <taxon>Methanobacteriota</taxon>
        <taxon>Stenosarchaea group</taxon>
        <taxon>Methanomicrobia</taxon>
        <taxon>Methanosarcinales</taxon>
        <taxon>Methanosarcinaceae</taxon>
        <taxon>Methanosarcina</taxon>
    </lineage>
</organism>
<evidence type="ECO:0000313" key="1">
    <source>
        <dbReference type="EMBL" id="MDR7666495.1"/>
    </source>
</evidence>
<gene>
    <name evidence="1" type="ORF">RG963_12025</name>
</gene>
<dbReference type="InterPro" id="IPR016024">
    <property type="entry name" value="ARM-type_fold"/>
</dbReference>
<dbReference type="EMBL" id="JAVKPK010000052">
    <property type="protein sequence ID" value="MDR7666495.1"/>
    <property type="molecule type" value="Genomic_DNA"/>
</dbReference>
<evidence type="ECO:0000313" key="2">
    <source>
        <dbReference type="Proteomes" id="UP001246244"/>
    </source>
</evidence>
<sequence length="1266" mass="147563">MDSVIFPDQIHIEQIKKRLWCGREFGQAAVMIGAGFSKNADTASYNAPSFPLWKELADGMYGALYPSSSDSTDDRLRATSGEGASKLALEYETMFGRSALDNYLLKSIDDGNYHPGELHKLLLSLPWSDVFTTNYDTLLERTRVSIYERKYDLVETLHDMPGKMKPRIVKLHGSFPSHRPYIITEEDFRTYPKKFAPFVNMVQQSMMENAFCLLGFSGDDPNFLSWSGWVRDNLGESKPPIYLCGLLELSPSKRKLLENRGVVPIDLSQKFPKSDVPENIRYKEAINWFLKELQNGKPPNPLKWPKKSRGHCHPFDQNFKAYDLKEICKIWSGERKEYPGWVIAPKKNRDIIWNYTKYWIDTVFNSIETLPDLEKFFLLYELNWRLEITLTPLFSNWTEIISQTVEKFNPFPSYMEIPNASIKADQIEYKSLDWERIRVSWVELAFALVREARENHNEECFLLWINRLECLLSIQKDWKARLFYEKCLFFLFKSNQEEVRKCLESWPQIDDLPSWETKRASILAELGNLDEAEKIAERALQKVRLQIQPYEIDCLTLSQEGLIMFLLKYIKENSSDIEDFVGEYRDRWDKLETYRCNPNSQIESLILNVGQIRLPLFEKENTSSSQWTFTILPAFSFLRMFEEVGLPVRCGSIAMYPNSVDKSSILISPYAPLWALSFMVRTGRDEGIKKQFNQIQVALLTPEEVDLLYKLFTNSLKQAVKYLELNPIECHGNSYSVTQIELASGMLSRLCICLSTDQLDQLFSLSVDIYNTQIFRNHDFLHDCITNIFEMLLRSMPQYKIIEKMPDLLSLPIPTESGFECENQEHWPEPFTYVKWSENAGLKSSFDRSLWSKPISNLISIVENGTPESRNRAVLRLAKLHEINGLNGTESKLLGDALWGRVDPRKGIPGETQLSDSSYLLLPEIREGIAKENFHKYLISKDFPRVVLRSQTAKTFSMDSHTELVKYIKEWLRGTKSQFPWYEEENKKLEDWTTEEMIHLLDTAISWWNEEKYELHENTHSISIILPNLMRKQFGYLVQLISQVILPRLGPVSGDVKDRVKNLLSDMEKFDICVLRALPMTLFIEPENYDEVLQKIRFGLNSAKEEEIHEIIFGLFNWIILGNMGKIRSPPNDLLDELINRTVARRQPGLESVIECVSSIVRRLPDLFTEKQTESLIIALQYLIKETELPDKKDLYKTKYSLFLIDELPTYRKLSAELSFWIFQKFKIEVKAIPPIVMDWKEACLKDPFPQIRKIWAEQIEEETIH</sequence>
<protein>
    <submittedName>
        <fullName evidence="1">SIR2 family protein</fullName>
    </submittedName>
</protein>
<comment type="caution">
    <text evidence="1">The sequence shown here is derived from an EMBL/GenBank/DDBJ whole genome shotgun (WGS) entry which is preliminary data.</text>
</comment>
<dbReference type="SUPFAM" id="SSF52467">
    <property type="entry name" value="DHS-like NAD/FAD-binding domain"/>
    <property type="match status" value="1"/>
</dbReference>
<dbReference type="SUPFAM" id="SSF48371">
    <property type="entry name" value="ARM repeat"/>
    <property type="match status" value="1"/>
</dbReference>